<protein>
    <submittedName>
        <fullName evidence="1">Uncharacterized protein (DUF1697 family)</fullName>
    </submittedName>
</protein>
<dbReference type="PANTHER" id="PTHR36439:SF1">
    <property type="entry name" value="DUF1697 DOMAIN-CONTAINING PROTEIN"/>
    <property type="match status" value="1"/>
</dbReference>
<organism evidence="1 2">
    <name type="scientific">Paenibacillus barcinonensis</name>
    <dbReference type="NCBI Taxonomy" id="198119"/>
    <lineage>
        <taxon>Bacteria</taxon>
        <taxon>Bacillati</taxon>
        <taxon>Bacillota</taxon>
        <taxon>Bacilli</taxon>
        <taxon>Bacillales</taxon>
        <taxon>Paenibacillaceae</taxon>
        <taxon>Paenibacillus</taxon>
    </lineage>
</organism>
<dbReference type="SUPFAM" id="SSF160379">
    <property type="entry name" value="SP0830-like"/>
    <property type="match status" value="1"/>
</dbReference>
<dbReference type="Gene3D" id="3.30.70.1280">
    <property type="entry name" value="SP0830-like domains"/>
    <property type="match status" value="1"/>
</dbReference>
<dbReference type="Pfam" id="PF08002">
    <property type="entry name" value="DUF1697"/>
    <property type="match status" value="1"/>
</dbReference>
<dbReference type="AlphaFoldDB" id="A0A2V4VKG8"/>
<dbReference type="EMBL" id="QJSW01000005">
    <property type="protein sequence ID" value="PYE49734.1"/>
    <property type="molecule type" value="Genomic_DNA"/>
</dbReference>
<dbReference type="InterPro" id="IPR012545">
    <property type="entry name" value="DUF1697"/>
</dbReference>
<proteinExistence type="predicted"/>
<gene>
    <name evidence="1" type="ORF">DFQ00_105238</name>
</gene>
<dbReference type="PIRSF" id="PIRSF008502">
    <property type="entry name" value="UCP008502"/>
    <property type="match status" value="1"/>
</dbReference>
<dbReference type="Proteomes" id="UP000247790">
    <property type="component" value="Unassembled WGS sequence"/>
</dbReference>
<evidence type="ECO:0000313" key="1">
    <source>
        <dbReference type="EMBL" id="PYE49734.1"/>
    </source>
</evidence>
<accession>A0A2V4VKG8</accession>
<reference evidence="1 2" key="1">
    <citation type="submission" date="2018-06" db="EMBL/GenBank/DDBJ databases">
        <title>Genomic Encyclopedia of Type Strains, Phase III (KMG-III): the genomes of soil and plant-associated and newly described type strains.</title>
        <authorList>
            <person name="Whitman W."/>
        </authorList>
    </citation>
    <scope>NUCLEOTIDE SEQUENCE [LARGE SCALE GENOMIC DNA]</scope>
    <source>
        <strain evidence="1 2">CECT 7022</strain>
    </source>
</reference>
<dbReference type="Gene3D" id="3.30.70.1260">
    <property type="entry name" value="bacterial protein sp0830 like"/>
    <property type="match status" value="1"/>
</dbReference>
<sequence>MKTGDGLMIYVALLRGINVGGNNKIDMKQLKKTFEQVGMQQVVTYINSGNIIFADHQDRTNAQGEISALLEQAITADFGLRIKVLVLDMNEITSIMQALPSNWTNDDQAKSDVLFLWDELHDVDILEKLPLKPGVGELILVPGALLYSVSRDEASRSGMNKLAGSKIYSYMTVRNVNTTRKIYELMQAAVEK</sequence>
<evidence type="ECO:0000313" key="2">
    <source>
        <dbReference type="Proteomes" id="UP000247790"/>
    </source>
</evidence>
<comment type="caution">
    <text evidence="1">The sequence shown here is derived from an EMBL/GenBank/DDBJ whole genome shotgun (WGS) entry which is preliminary data.</text>
</comment>
<name>A0A2V4VKG8_PAEBA</name>
<dbReference type="PANTHER" id="PTHR36439">
    <property type="entry name" value="BLL4334 PROTEIN"/>
    <property type="match status" value="1"/>
</dbReference>